<organism evidence="1 2">
    <name type="scientific">Candidatus Iainarchaeum sp</name>
    <dbReference type="NCBI Taxonomy" id="3101447"/>
    <lineage>
        <taxon>Archaea</taxon>
        <taxon>Candidatus Iainarchaeota</taxon>
        <taxon>Candidatus Iainarchaeia</taxon>
        <taxon>Candidatus Iainarchaeales</taxon>
        <taxon>Candidatus Iainarchaeaceae</taxon>
        <taxon>Candidatus Iainarchaeum</taxon>
    </lineage>
</organism>
<proteinExistence type="predicted"/>
<dbReference type="Proteomes" id="UP000722459">
    <property type="component" value="Unassembled WGS sequence"/>
</dbReference>
<comment type="caution">
    <text evidence="1">The sequence shown here is derived from an EMBL/GenBank/DDBJ whole genome shotgun (WGS) entry which is preliminary data.</text>
</comment>
<evidence type="ECO:0000313" key="2">
    <source>
        <dbReference type="Proteomes" id="UP000722459"/>
    </source>
</evidence>
<sequence length="141" mass="16304">MCFGLFKKKKKKEVKVCIPEHAKERIEREVLDKKVEKRKEKEEKIQNDFVIKKKIAGATNLFKVTGRYDTGNETALSGYVESGSIREKMKTNVNGNEIKVSEIRIGSNKIDELNFMEEGTIFVKGKNIQNIKYDDLLDFKL</sequence>
<protein>
    <submittedName>
        <fullName evidence="1">Uncharacterized protein</fullName>
    </submittedName>
</protein>
<reference evidence="1" key="1">
    <citation type="journal article" date="2021" name="ISME J.">
        <title>Mercury methylation by metabolically versatile and cosmopolitan marine bacteria.</title>
        <authorList>
            <person name="Lin H."/>
            <person name="Ascher D.B."/>
            <person name="Myung Y."/>
            <person name="Lamborg C.H."/>
            <person name="Hallam S.J."/>
            <person name="Gionfriddo C.M."/>
            <person name="Holt K.E."/>
            <person name="Moreau J.W."/>
        </authorList>
    </citation>
    <scope>NUCLEOTIDE SEQUENCE</scope>
    <source>
        <strain evidence="1">SI075_bin30</strain>
    </source>
</reference>
<gene>
    <name evidence="1" type="ORF">HON47_04995</name>
</gene>
<dbReference type="EMBL" id="JABJNZ010000062">
    <property type="protein sequence ID" value="MBT4870906.1"/>
    <property type="molecule type" value="Genomic_DNA"/>
</dbReference>
<accession>A0A8T5GHB6</accession>
<dbReference type="AlphaFoldDB" id="A0A8T5GHB6"/>
<evidence type="ECO:0000313" key="1">
    <source>
        <dbReference type="EMBL" id="MBT4870906.1"/>
    </source>
</evidence>
<name>A0A8T5GHB6_9ARCH</name>